<protein>
    <recommendedName>
        <fullName evidence="2">SCP domain-containing protein</fullName>
    </recommendedName>
</protein>
<evidence type="ECO:0000313" key="3">
    <source>
        <dbReference type="EMBL" id="KAK9511453.1"/>
    </source>
</evidence>
<evidence type="ECO:0000313" key="4">
    <source>
        <dbReference type="Proteomes" id="UP001461498"/>
    </source>
</evidence>
<dbReference type="SUPFAM" id="SSF55797">
    <property type="entry name" value="PR-1-like"/>
    <property type="match status" value="1"/>
</dbReference>
<keyword evidence="1" id="KW-0732">Signal</keyword>
<dbReference type="SMART" id="SM00198">
    <property type="entry name" value="SCP"/>
    <property type="match status" value="1"/>
</dbReference>
<evidence type="ECO:0000259" key="2">
    <source>
        <dbReference type="SMART" id="SM00198"/>
    </source>
</evidence>
<accession>A0AAW1DKJ4</accession>
<feature type="chain" id="PRO_5043710369" description="SCP domain-containing protein" evidence="1">
    <location>
        <begin position="22"/>
        <end position="344"/>
    </location>
</feature>
<dbReference type="CDD" id="cd05380">
    <property type="entry name" value="CAP_euk"/>
    <property type="match status" value="1"/>
</dbReference>
<dbReference type="InterPro" id="IPR014044">
    <property type="entry name" value="CAP_dom"/>
</dbReference>
<gene>
    <name evidence="3" type="ORF">O3M35_000106</name>
</gene>
<dbReference type="PANTHER" id="PTHR10334">
    <property type="entry name" value="CYSTEINE-RICH SECRETORY PROTEIN-RELATED"/>
    <property type="match status" value="1"/>
</dbReference>
<comment type="caution">
    <text evidence="3">The sequence shown here is derived from an EMBL/GenBank/DDBJ whole genome shotgun (WGS) entry which is preliminary data.</text>
</comment>
<dbReference type="AlphaFoldDB" id="A0AAW1DKJ4"/>
<dbReference type="Pfam" id="PF00188">
    <property type="entry name" value="CAP"/>
    <property type="match status" value="1"/>
</dbReference>
<dbReference type="InterPro" id="IPR001283">
    <property type="entry name" value="CRISP-related"/>
</dbReference>
<feature type="domain" description="SCP" evidence="2">
    <location>
        <begin position="102"/>
        <end position="263"/>
    </location>
</feature>
<dbReference type="InterPro" id="IPR002413">
    <property type="entry name" value="V5_allergen-like"/>
</dbReference>
<dbReference type="GO" id="GO:0005576">
    <property type="term" value="C:extracellular region"/>
    <property type="evidence" value="ECO:0007669"/>
    <property type="project" value="UniProtKB-SubCell"/>
</dbReference>
<dbReference type="InterPro" id="IPR035940">
    <property type="entry name" value="CAP_sf"/>
</dbReference>
<dbReference type="Proteomes" id="UP001461498">
    <property type="component" value="Unassembled WGS sequence"/>
</dbReference>
<dbReference type="PRINTS" id="PR00838">
    <property type="entry name" value="V5ALLERGEN"/>
</dbReference>
<keyword evidence="4" id="KW-1185">Reference proteome</keyword>
<name>A0AAW1DKJ4_9HEMI</name>
<evidence type="ECO:0000256" key="1">
    <source>
        <dbReference type="SAM" id="SignalP"/>
    </source>
</evidence>
<dbReference type="EMBL" id="JAPXFL010000001">
    <property type="protein sequence ID" value="KAK9511453.1"/>
    <property type="molecule type" value="Genomic_DNA"/>
</dbReference>
<reference evidence="3 4" key="1">
    <citation type="submission" date="2022-12" db="EMBL/GenBank/DDBJ databases">
        <title>Chromosome-level genome assembly of true bugs.</title>
        <authorList>
            <person name="Ma L."/>
            <person name="Li H."/>
        </authorList>
    </citation>
    <scope>NUCLEOTIDE SEQUENCE [LARGE SCALE GENOMIC DNA]</scope>
    <source>
        <strain evidence="3">Lab_2022b</strain>
    </source>
</reference>
<proteinExistence type="predicted"/>
<sequence length="344" mass="39399">MFEIILLSYLIMVLLSWMVSGVNVYRCECGPLKSLYILAYIIIIISHGIEDKSVTASTEFVKLSELNATNMVELARLLRVKRRLDDDGKAGKFKKFYKLSQEQKDKIVKIHNLYRNLVASGLERRGGNGTGQPPAQNMREMVWDNYLAYKAKELTQMCFNLEYPHRYPDNLTMMGQNRGTVDIPSCDIAQHYDSTIEFIFKEWYEEVEDYNLDTSPPLKTTKHYAQIIWAKSYKVGCSVGTCVRSDCMLFITCDYYMKGNVERRVAVPGLKFEMVYPKAYAAGELDCKGFKLYPPETYSHLCIAPETRSGTLMSGYPTVCLITVCMLMLLTGNHLPYCLEGYML</sequence>
<feature type="signal peptide" evidence="1">
    <location>
        <begin position="1"/>
        <end position="21"/>
    </location>
</feature>
<dbReference type="PRINTS" id="PR00837">
    <property type="entry name" value="V5TPXLIKE"/>
</dbReference>
<dbReference type="Gene3D" id="3.40.33.10">
    <property type="entry name" value="CAP"/>
    <property type="match status" value="1"/>
</dbReference>
<organism evidence="3 4">
    <name type="scientific">Rhynocoris fuscipes</name>
    <dbReference type="NCBI Taxonomy" id="488301"/>
    <lineage>
        <taxon>Eukaryota</taxon>
        <taxon>Metazoa</taxon>
        <taxon>Ecdysozoa</taxon>
        <taxon>Arthropoda</taxon>
        <taxon>Hexapoda</taxon>
        <taxon>Insecta</taxon>
        <taxon>Pterygota</taxon>
        <taxon>Neoptera</taxon>
        <taxon>Paraneoptera</taxon>
        <taxon>Hemiptera</taxon>
        <taxon>Heteroptera</taxon>
        <taxon>Panheteroptera</taxon>
        <taxon>Cimicomorpha</taxon>
        <taxon>Reduviidae</taxon>
        <taxon>Harpactorinae</taxon>
        <taxon>Harpactorini</taxon>
        <taxon>Rhynocoris</taxon>
    </lineage>
</organism>